<protein>
    <submittedName>
        <fullName evidence="1">Uncharacterized protein</fullName>
    </submittedName>
</protein>
<accession>A0A9P9EGM4</accession>
<comment type="caution">
    <text evidence="1">The sequence shown here is derived from an EMBL/GenBank/DDBJ whole genome shotgun (WGS) entry which is preliminary data.</text>
</comment>
<proteinExistence type="predicted"/>
<dbReference type="AlphaFoldDB" id="A0A9P9EGM4"/>
<evidence type="ECO:0000313" key="2">
    <source>
        <dbReference type="Proteomes" id="UP000717696"/>
    </source>
</evidence>
<organism evidence="1 2">
    <name type="scientific">Dactylonectria estremocensis</name>
    <dbReference type="NCBI Taxonomy" id="1079267"/>
    <lineage>
        <taxon>Eukaryota</taxon>
        <taxon>Fungi</taxon>
        <taxon>Dikarya</taxon>
        <taxon>Ascomycota</taxon>
        <taxon>Pezizomycotina</taxon>
        <taxon>Sordariomycetes</taxon>
        <taxon>Hypocreomycetidae</taxon>
        <taxon>Hypocreales</taxon>
        <taxon>Nectriaceae</taxon>
        <taxon>Dactylonectria</taxon>
    </lineage>
</organism>
<sequence>MTLAGGVAFGAAQRDLYQDDGAERLVATIANFASFVTLASLEVFLGICTGEGVWIWHPQQNRLRAVFYKTLYVGLGCRLQVRHLGADDVEAGRVFGLFIIYGSWAAAQADGHDDGGAALVAACLEAGLGEGTAAQPFLQQHWGINCGGHRY</sequence>
<dbReference type="OrthoDB" id="5598852at2759"/>
<keyword evidence="2" id="KW-1185">Reference proteome</keyword>
<gene>
    <name evidence="1" type="ORF">B0J13DRAFT_625379</name>
</gene>
<name>A0A9P9EGM4_9HYPO</name>
<evidence type="ECO:0000313" key="1">
    <source>
        <dbReference type="EMBL" id="KAH7136737.1"/>
    </source>
</evidence>
<reference evidence="1" key="1">
    <citation type="journal article" date="2021" name="Nat. Commun.">
        <title>Genetic determinants of endophytism in the Arabidopsis root mycobiome.</title>
        <authorList>
            <person name="Mesny F."/>
            <person name="Miyauchi S."/>
            <person name="Thiergart T."/>
            <person name="Pickel B."/>
            <person name="Atanasova L."/>
            <person name="Karlsson M."/>
            <person name="Huettel B."/>
            <person name="Barry K.W."/>
            <person name="Haridas S."/>
            <person name="Chen C."/>
            <person name="Bauer D."/>
            <person name="Andreopoulos W."/>
            <person name="Pangilinan J."/>
            <person name="LaButti K."/>
            <person name="Riley R."/>
            <person name="Lipzen A."/>
            <person name="Clum A."/>
            <person name="Drula E."/>
            <person name="Henrissat B."/>
            <person name="Kohler A."/>
            <person name="Grigoriev I.V."/>
            <person name="Martin F.M."/>
            <person name="Hacquard S."/>
        </authorList>
    </citation>
    <scope>NUCLEOTIDE SEQUENCE</scope>
    <source>
        <strain evidence="1">MPI-CAGE-AT-0021</strain>
    </source>
</reference>
<dbReference type="Proteomes" id="UP000717696">
    <property type="component" value="Unassembled WGS sequence"/>
</dbReference>
<dbReference type="EMBL" id="JAGMUU010000016">
    <property type="protein sequence ID" value="KAH7136737.1"/>
    <property type="molecule type" value="Genomic_DNA"/>
</dbReference>